<feature type="transmembrane region" description="Helical" evidence="1">
    <location>
        <begin position="72"/>
        <end position="97"/>
    </location>
</feature>
<keyword evidence="3" id="KW-1185">Reference proteome</keyword>
<protein>
    <submittedName>
        <fullName evidence="2">Uncharacterized protein DUF4199</fullName>
    </submittedName>
</protein>
<evidence type="ECO:0000313" key="2">
    <source>
        <dbReference type="EMBL" id="PZV84719.1"/>
    </source>
</evidence>
<comment type="caution">
    <text evidence="2">The sequence shown here is derived from an EMBL/GenBank/DDBJ whole genome shotgun (WGS) entry which is preliminary data.</text>
</comment>
<reference evidence="2 3" key="1">
    <citation type="submission" date="2018-06" db="EMBL/GenBank/DDBJ databases">
        <title>Genomic Encyclopedia of Archaeal and Bacterial Type Strains, Phase II (KMG-II): from individual species to whole genera.</title>
        <authorList>
            <person name="Goeker M."/>
        </authorList>
    </citation>
    <scope>NUCLEOTIDE SEQUENCE [LARGE SCALE GENOMIC DNA]</scope>
    <source>
        <strain evidence="2 3">T4</strain>
    </source>
</reference>
<name>A0A326S195_9BACT</name>
<keyword evidence="1" id="KW-0812">Transmembrane</keyword>
<dbReference type="Pfam" id="PF13858">
    <property type="entry name" value="DUF4199"/>
    <property type="match status" value="1"/>
</dbReference>
<dbReference type="RefSeq" id="WP_111392366.1">
    <property type="nucleotide sequence ID" value="NZ_JBJINY010000076.1"/>
</dbReference>
<dbReference type="AlphaFoldDB" id="A0A326S195"/>
<dbReference type="Proteomes" id="UP000248917">
    <property type="component" value="Unassembled WGS sequence"/>
</dbReference>
<organism evidence="2 3">
    <name type="scientific">Algoriphagus aquaeductus</name>
    <dbReference type="NCBI Taxonomy" id="475299"/>
    <lineage>
        <taxon>Bacteria</taxon>
        <taxon>Pseudomonadati</taxon>
        <taxon>Bacteroidota</taxon>
        <taxon>Cytophagia</taxon>
        <taxon>Cytophagales</taxon>
        <taxon>Cyclobacteriaceae</taxon>
        <taxon>Algoriphagus</taxon>
    </lineage>
</organism>
<dbReference type="InterPro" id="IPR025250">
    <property type="entry name" value="DUF4199"/>
</dbReference>
<dbReference type="OrthoDB" id="660361at2"/>
<feature type="transmembrane region" description="Helical" evidence="1">
    <location>
        <begin position="156"/>
        <end position="174"/>
    </location>
</feature>
<keyword evidence="1" id="KW-0472">Membrane</keyword>
<keyword evidence="1" id="KW-1133">Transmembrane helix</keyword>
<gene>
    <name evidence="2" type="ORF">CLV31_104375</name>
</gene>
<proteinExistence type="predicted"/>
<accession>A0A326S195</accession>
<sequence>MEEQVQTPFQAAIKPGFTMGLVALAVTYIAYFIDSSLMASGWFALVALVIFFALAIYFGIQYRTELGGFMSFGTAFNFSFIAIVISGLVSLVGQILLFQVIDPSLPQVLAEVTFENSLKMMESFGQNPDSMPTEALDKLKQQSESSFTLGGQIKNFGFGLIGYAIIALILAAILKKRDKSLDY</sequence>
<evidence type="ECO:0000256" key="1">
    <source>
        <dbReference type="SAM" id="Phobius"/>
    </source>
</evidence>
<feature type="transmembrane region" description="Helical" evidence="1">
    <location>
        <begin position="39"/>
        <end position="60"/>
    </location>
</feature>
<feature type="transmembrane region" description="Helical" evidence="1">
    <location>
        <begin position="12"/>
        <end position="33"/>
    </location>
</feature>
<dbReference type="EMBL" id="QKTX01000004">
    <property type="protein sequence ID" value="PZV84719.1"/>
    <property type="molecule type" value="Genomic_DNA"/>
</dbReference>
<evidence type="ECO:0000313" key="3">
    <source>
        <dbReference type="Proteomes" id="UP000248917"/>
    </source>
</evidence>